<evidence type="ECO:0000313" key="2">
    <source>
        <dbReference type="Proteomes" id="UP000309997"/>
    </source>
</evidence>
<sequence>MELRLSMDVKIGRAFPLSSDFLEFNELWVAGGPAANELKPKFGLFASREQSHAGIQVPEIEVSSFESRMFGYNQTSKVTVVFRYISVVRSSGIHYRPTYHGQISSGTLGDYHSLWSPISWRFFPCCPVVGKYADVCEFASLIVKKPFFRNHVCQLVEIYTNNALHLPAAIFPTNLHLMNVNSLLVHLNTGAAYHLCHSRGMEVVKNKKILCLTEVMPPNATLKGSEVVDDRRNEVRNYITQMIKMKKTICELISEALGLHSDYLSSIECMETEILLGHYYPTCPEPDLTVGATMHTDPCFLTLLLQDNMGGLQVRNQNQWVDVPTLQGALVVNLGDFMQLITNDRFKSVEHRVLVGQVGSRTSVACLFYPGTANYNSKPYGAIKELLSDNNPPRYRETNMAEYMAY</sequence>
<proteinExistence type="predicted"/>
<gene>
    <name evidence="1" type="ORF">D5086_004373</name>
</gene>
<reference evidence="1 2" key="1">
    <citation type="journal article" date="2024" name="Plant Biotechnol. J.">
        <title>Genome and CRISPR/Cas9 system of a widespread forest tree (Populus alba) in the world.</title>
        <authorList>
            <person name="Liu Y.J."/>
            <person name="Jiang P.F."/>
            <person name="Han X.M."/>
            <person name="Li X.Y."/>
            <person name="Wang H.M."/>
            <person name="Wang Y.J."/>
            <person name="Wang X.X."/>
            <person name="Zeng Q.Y."/>
        </authorList>
    </citation>
    <scope>NUCLEOTIDE SEQUENCE [LARGE SCALE GENOMIC DNA]</scope>
    <source>
        <strain evidence="2">cv. PAL-ZL1</strain>
    </source>
</reference>
<dbReference type="Proteomes" id="UP000309997">
    <property type="component" value="Unassembled WGS sequence"/>
</dbReference>
<protein>
    <submittedName>
        <fullName evidence="1">Uncharacterized protein</fullName>
    </submittedName>
</protein>
<name>A0ACC4CQ72_POPAL</name>
<keyword evidence="2" id="KW-1185">Reference proteome</keyword>
<evidence type="ECO:0000313" key="1">
    <source>
        <dbReference type="EMBL" id="KAL3603514.1"/>
    </source>
</evidence>
<dbReference type="EMBL" id="RCHU02000002">
    <property type="protein sequence ID" value="KAL3603514.1"/>
    <property type="molecule type" value="Genomic_DNA"/>
</dbReference>
<accession>A0ACC4CQ72</accession>
<comment type="caution">
    <text evidence="1">The sequence shown here is derived from an EMBL/GenBank/DDBJ whole genome shotgun (WGS) entry which is preliminary data.</text>
</comment>
<organism evidence="1 2">
    <name type="scientific">Populus alba</name>
    <name type="common">White poplar</name>
    <dbReference type="NCBI Taxonomy" id="43335"/>
    <lineage>
        <taxon>Eukaryota</taxon>
        <taxon>Viridiplantae</taxon>
        <taxon>Streptophyta</taxon>
        <taxon>Embryophyta</taxon>
        <taxon>Tracheophyta</taxon>
        <taxon>Spermatophyta</taxon>
        <taxon>Magnoliopsida</taxon>
        <taxon>eudicotyledons</taxon>
        <taxon>Gunneridae</taxon>
        <taxon>Pentapetalae</taxon>
        <taxon>rosids</taxon>
        <taxon>fabids</taxon>
        <taxon>Malpighiales</taxon>
        <taxon>Salicaceae</taxon>
        <taxon>Saliceae</taxon>
        <taxon>Populus</taxon>
    </lineage>
</organism>